<dbReference type="Pfam" id="PF19804">
    <property type="entry name" value="DUF6287"/>
    <property type="match status" value="1"/>
</dbReference>
<evidence type="ECO:0000313" key="5">
    <source>
        <dbReference type="Proteomes" id="UP001519296"/>
    </source>
</evidence>
<evidence type="ECO:0000313" key="4">
    <source>
        <dbReference type="EMBL" id="MBP2623995.1"/>
    </source>
</evidence>
<comment type="caution">
    <text evidence="4">The sequence shown here is derived from an EMBL/GenBank/DDBJ whole genome shotgun (WGS) entry which is preliminary data.</text>
</comment>
<keyword evidence="2" id="KW-0732">Signal</keyword>
<feature type="chain" id="PRO_5046150134" description="DUF6287 domain-containing protein" evidence="2">
    <location>
        <begin position="22"/>
        <end position="202"/>
    </location>
</feature>
<evidence type="ECO:0000256" key="1">
    <source>
        <dbReference type="SAM" id="MobiDB-lite"/>
    </source>
</evidence>
<feature type="region of interest" description="Disordered" evidence="1">
    <location>
        <begin position="27"/>
        <end position="91"/>
    </location>
</feature>
<dbReference type="RefSeq" id="WP_209628551.1">
    <property type="nucleotide sequence ID" value="NZ_PRDG01000005.1"/>
</dbReference>
<keyword evidence="5" id="KW-1185">Reference proteome</keyword>
<feature type="compositionally biased region" description="Polar residues" evidence="1">
    <location>
        <begin position="81"/>
        <end position="91"/>
    </location>
</feature>
<reference evidence="4 5" key="1">
    <citation type="submission" date="2018-02" db="EMBL/GenBank/DDBJ databases">
        <title>Draft genome sequence of Streptococcus oricebi CCUG 70868T type strain.</title>
        <authorList>
            <person name="Mendez V."/>
            <person name="Salva-Serra F."/>
            <person name="Jaen-Luchoro D."/>
            <person name="Gonzales-Siles L."/>
            <person name="Karlsson R."/>
            <person name="Engstrom-Jakobsson H."/>
            <person name="Busquets A."/>
            <person name="Gomila M."/>
            <person name="Pineiro-Iglesias B."/>
            <person name="Bennasar-Figueras A."/>
            <person name="Seeger M."/>
            <person name="Moore E."/>
        </authorList>
    </citation>
    <scope>NUCLEOTIDE SEQUENCE [LARGE SCALE GENOMIC DNA]</scope>
    <source>
        <strain evidence="4 5">CCUG 70868</strain>
    </source>
</reference>
<feature type="domain" description="DUF6287" evidence="3">
    <location>
        <begin position="94"/>
        <end position="125"/>
    </location>
</feature>
<gene>
    <name evidence="4" type="ORF">C4K46_08595</name>
</gene>
<organism evidence="4 5">
    <name type="scientific">Streptococcus oricebi</name>
    <dbReference type="NCBI Taxonomy" id="1547447"/>
    <lineage>
        <taxon>Bacteria</taxon>
        <taxon>Bacillati</taxon>
        <taxon>Bacillota</taxon>
        <taxon>Bacilli</taxon>
        <taxon>Lactobacillales</taxon>
        <taxon>Streptococcaceae</taxon>
        <taxon>Streptococcus</taxon>
    </lineage>
</organism>
<dbReference type="PROSITE" id="PS51257">
    <property type="entry name" value="PROKAR_LIPOPROTEIN"/>
    <property type="match status" value="1"/>
</dbReference>
<sequence>MMKLYKLLSLTVLCSCLFLGACGKKEKTETSSSSSKTSQTSQSTSQASSQKNNASASSQAGSSQPEASSSASTAPTESKGTETSQQAGSAQGKMNLTAIINGDFSSVAGTWRNDRGETLVFDSSGFVSNGTTSNYELRDIALYEGDKLSAGLVPTEATIGGAPIYMIPAGTIYYSEQSTEKDRIYVGSSLADNVAHPYYKVD</sequence>
<evidence type="ECO:0000259" key="3">
    <source>
        <dbReference type="Pfam" id="PF19804"/>
    </source>
</evidence>
<evidence type="ECO:0000256" key="2">
    <source>
        <dbReference type="SAM" id="SignalP"/>
    </source>
</evidence>
<name>A0ABS5B597_9STRE</name>
<dbReference type="EMBL" id="PRDG01000005">
    <property type="protein sequence ID" value="MBP2623995.1"/>
    <property type="molecule type" value="Genomic_DNA"/>
</dbReference>
<feature type="compositionally biased region" description="Low complexity" evidence="1">
    <location>
        <begin position="30"/>
        <end position="78"/>
    </location>
</feature>
<protein>
    <recommendedName>
        <fullName evidence="3">DUF6287 domain-containing protein</fullName>
    </recommendedName>
</protein>
<accession>A0ABS5B597</accession>
<dbReference type="InterPro" id="IPR046254">
    <property type="entry name" value="DUF6287"/>
</dbReference>
<dbReference type="Proteomes" id="UP001519296">
    <property type="component" value="Unassembled WGS sequence"/>
</dbReference>
<feature type="signal peptide" evidence="2">
    <location>
        <begin position="1"/>
        <end position="21"/>
    </location>
</feature>
<proteinExistence type="predicted"/>